<dbReference type="Proteomes" id="UP000467841">
    <property type="component" value="Unassembled WGS sequence"/>
</dbReference>
<feature type="active site" description="Charge relay system" evidence="7 8">
    <location>
        <position position="567"/>
    </location>
</feature>
<proteinExistence type="inferred from homology"/>
<dbReference type="CDD" id="cd02120">
    <property type="entry name" value="PA_subtilisin_like"/>
    <property type="match status" value="1"/>
</dbReference>
<dbReference type="GO" id="GO:0006508">
    <property type="term" value="P:proteolysis"/>
    <property type="evidence" value="ECO:0007669"/>
    <property type="project" value="UniProtKB-KW"/>
</dbReference>
<evidence type="ECO:0000259" key="10">
    <source>
        <dbReference type="Pfam" id="PF05922"/>
    </source>
</evidence>
<dbReference type="FunFam" id="3.50.30.30:FF:000005">
    <property type="entry name" value="subtilisin-like protease SBT1.5"/>
    <property type="match status" value="1"/>
</dbReference>
<protein>
    <submittedName>
        <fullName evidence="12">Uncharacterized protein</fullName>
    </submittedName>
</protein>
<evidence type="ECO:0000256" key="8">
    <source>
        <dbReference type="PROSITE-ProRule" id="PRU01240"/>
    </source>
</evidence>
<dbReference type="Gene3D" id="3.50.30.30">
    <property type="match status" value="1"/>
</dbReference>
<reference evidence="12" key="1">
    <citation type="submission" date="2020-01" db="EMBL/GenBank/DDBJ databases">
        <authorList>
            <person name="Mishra B."/>
        </authorList>
    </citation>
    <scope>NUCLEOTIDE SEQUENCE [LARGE SCALE GENOMIC DNA]</scope>
</reference>
<dbReference type="FunFam" id="2.60.40.2310:FF:000001">
    <property type="entry name" value="Subtilisin-like protease SBT1.5"/>
    <property type="match status" value="1"/>
</dbReference>
<evidence type="ECO:0000256" key="4">
    <source>
        <dbReference type="ARBA" id="ARBA00022801"/>
    </source>
</evidence>
<evidence type="ECO:0000256" key="7">
    <source>
        <dbReference type="PIRSR" id="PIRSR615500-1"/>
    </source>
</evidence>
<name>A0A6D2IJ60_9BRAS</name>
<dbReference type="PROSITE" id="PS51892">
    <property type="entry name" value="SUBTILASE"/>
    <property type="match status" value="1"/>
</dbReference>
<feature type="domain" description="Subtilisin-like protease fibronectin type-III" evidence="11">
    <location>
        <begin position="682"/>
        <end position="777"/>
    </location>
</feature>
<evidence type="ECO:0000259" key="11">
    <source>
        <dbReference type="Pfam" id="PF17766"/>
    </source>
</evidence>
<evidence type="ECO:0000313" key="13">
    <source>
        <dbReference type="Proteomes" id="UP000467841"/>
    </source>
</evidence>
<dbReference type="PANTHER" id="PTHR10795">
    <property type="entry name" value="PROPROTEIN CONVERTASE SUBTILISIN/KEXIN"/>
    <property type="match status" value="1"/>
</dbReference>
<keyword evidence="2 8" id="KW-0645">Protease</keyword>
<dbReference type="OrthoDB" id="206201at2759"/>
<keyword evidence="5 8" id="KW-0720">Serine protease</keyword>
<dbReference type="SUPFAM" id="SSF52743">
    <property type="entry name" value="Subtilisin-like"/>
    <property type="match status" value="1"/>
</dbReference>
<evidence type="ECO:0000256" key="6">
    <source>
        <dbReference type="ARBA" id="ARBA00023180"/>
    </source>
</evidence>
<feature type="active site" description="Charge relay system" evidence="7 8">
    <location>
        <position position="233"/>
    </location>
</feature>
<dbReference type="FunFam" id="3.30.70.80:FF:000002">
    <property type="entry name" value="Subtilisin-like protease SBT5.3"/>
    <property type="match status" value="1"/>
</dbReference>
<dbReference type="InterPro" id="IPR037045">
    <property type="entry name" value="S8pro/Inhibitor_I9_sf"/>
</dbReference>
<dbReference type="InterPro" id="IPR041469">
    <property type="entry name" value="Subtilisin-like_FN3"/>
</dbReference>
<comment type="similarity">
    <text evidence="1 8">Belongs to the peptidase S8 family.</text>
</comment>
<keyword evidence="13" id="KW-1185">Reference proteome</keyword>
<dbReference type="InterPro" id="IPR034197">
    <property type="entry name" value="Peptidases_S8_3"/>
</dbReference>
<organism evidence="12 13">
    <name type="scientific">Microthlaspi erraticum</name>
    <dbReference type="NCBI Taxonomy" id="1685480"/>
    <lineage>
        <taxon>Eukaryota</taxon>
        <taxon>Viridiplantae</taxon>
        <taxon>Streptophyta</taxon>
        <taxon>Embryophyta</taxon>
        <taxon>Tracheophyta</taxon>
        <taxon>Spermatophyta</taxon>
        <taxon>Magnoliopsida</taxon>
        <taxon>eudicotyledons</taxon>
        <taxon>Gunneridae</taxon>
        <taxon>Pentapetalae</taxon>
        <taxon>rosids</taxon>
        <taxon>malvids</taxon>
        <taxon>Brassicales</taxon>
        <taxon>Brassicaceae</taxon>
        <taxon>Coluteocarpeae</taxon>
        <taxon>Microthlaspi</taxon>
    </lineage>
</organism>
<evidence type="ECO:0000256" key="2">
    <source>
        <dbReference type="ARBA" id="ARBA00022670"/>
    </source>
</evidence>
<accession>A0A6D2IJ60</accession>
<dbReference type="InterPro" id="IPR010259">
    <property type="entry name" value="S8pro/Inhibitor_I9"/>
</dbReference>
<dbReference type="Pfam" id="PF05922">
    <property type="entry name" value="Inhibitor_I9"/>
    <property type="match status" value="1"/>
</dbReference>
<feature type="domain" description="Inhibitor I9" evidence="10">
    <location>
        <begin position="45"/>
        <end position="123"/>
    </location>
</feature>
<evidence type="ECO:0000256" key="3">
    <source>
        <dbReference type="ARBA" id="ARBA00022729"/>
    </source>
</evidence>
<dbReference type="PROSITE" id="PS00138">
    <property type="entry name" value="SUBTILASE_SER"/>
    <property type="match status" value="1"/>
</dbReference>
<dbReference type="Gene3D" id="3.30.70.80">
    <property type="entry name" value="Peptidase S8 propeptide/proteinase inhibitor I9"/>
    <property type="match status" value="1"/>
</dbReference>
<dbReference type="Gene3D" id="2.60.40.2310">
    <property type="match status" value="1"/>
</dbReference>
<dbReference type="InterPro" id="IPR036852">
    <property type="entry name" value="Peptidase_S8/S53_dom_sf"/>
</dbReference>
<dbReference type="InterPro" id="IPR023828">
    <property type="entry name" value="Peptidase_S8_Ser-AS"/>
</dbReference>
<dbReference type="Pfam" id="PF17766">
    <property type="entry name" value="fn3_6"/>
    <property type="match status" value="1"/>
</dbReference>
<dbReference type="InterPro" id="IPR015500">
    <property type="entry name" value="Peptidase_S8_subtilisin-rel"/>
</dbReference>
<keyword evidence="6" id="KW-0325">Glycoprotein</keyword>
<gene>
    <name evidence="12" type="ORF">MERR_LOCUS12334</name>
</gene>
<evidence type="ECO:0000313" key="12">
    <source>
        <dbReference type="EMBL" id="CAA7025099.1"/>
    </source>
</evidence>
<dbReference type="FunFam" id="3.40.50.200:FF:000006">
    <property type="entry name" value="Subtilisin-like protease SBT1.5"/>
    <property type="match status" value="1"/>
</dbReference>
<evidence type="ECO:0000256" key="1">
    <source>
        <dbReference type="ARBA" id="ARBA00011073"/>
    </source>
</evidence>
<dbReference type="InterPro" id="IPR045051">
    <property type="entry name" value="SBT"/>
</dbReference>
<dbReference type="Pfam" id="PF00082">
    <property type="entry name" value="Peptidase_S8"/>
    <property type="match status" value="1"/>
</dbReference>
<feature type="active site" description="Charge relay system" evidence="7 8">
    <location>
        <position position="158"/>
    </location>
</feature>
<dbReference type="EMBL" id="CACVBM020000976">
    <property type="protein sequence ID" value="CAA7025099.1"/>
    <property type="molecule type" value="Genomic_DNA"/>
</dbReference>
<dbReference type="AlphaFoldDB" id="A0A6D2IJ60"/>
<dbReference type="Gene3D" id="3.40.50.200">
    <property type="entry name" value="Peptidase S8/S53 domain"/>
    <property type="match status" value="1"/>
</dbReference>
<sequence length="789" mass="85175">MGLLFLLEMRNYRTSILVVLILVTILNGQSSFLARVGAESERSKVYVVYLGEKQHDDPEFVTESHHRLLWSLLGSKEDAHDSMVHSYRHGFSGFAAKLTNSQAKKLAELPEVVHVTPDSFYELATTRTWDYLGLSAANPKNLLNVTNMGEEVIIGVVDTGVWPESQVFNDNGMGPVPSHWKGDCESGEMFNSSHCNKKLIGAKYFISAFLAKYESFNATASLDFISPRDYDGHGTHVATIASGSVFPSISYKGLAGGTVRGGAPRARIAMYKACWYHDDLEINTCSSADVLKAMDEAIHDGVDVLSLSLGSNVPIYPETDFRNGIATGAFHAVLKGITVVCSGGNAGPEAQTVSNTAPWILTVAATTLDRSFPTPITLGNNKVILGQALYTGPEVGFTSLVYPENPGNSNESFYGTCELLLYNSNRTMEGKVVLCFTTSLLSSSVSNAARYVKRAGGLGVIIARHPSFVRPCLDDFPCITVDYELGTNILLYIRSSGAPVVKIQPSKTLVGQPVGTKVASFSSRGPNSVAAAILKPDIAAPGVSILAATATNRTFNDRGFIMLSGTSMAAPVISGVVALLKAKHRDWSPAAIRSAIVTTAWRTDPFGQQIFANGSPRKLADPFDYGGGLVNPEKASNPGLVYDLGLEDYVLYMCSQGYTESSISQLVGKGTVCSNPRPSVLDFNLPSITIPNLKEEVTLTRILTNVGPVNSVYKVVVEPPFGVQVTVAPETLVFNSTTKRVSFKVKVSTTHKINTGYYFGSLTWSDSVHNVTIPLSVRTQILQDYYDEN</sequence>
<dbReference type="CDD" id="cd04852">
    <property type="entry name" value="Peptidases_S8_3"/>
    <property type="match status" value="1"/>
</dbReference>
<evidence type="ECO:0000256" key="5">
    <source>
        <dbReference type="ARBA" id="ARBA00022825"/>
    </source>
</evidence>
<dbReference type="InterPro" id="IPR000209">
    <property type="entry name" value="Peptidase_S8/S53_dom"/>
</dbReference>
<dbReference type="PRINTS" id="PR00723">
    <property type="entry name" value="SUBTILISIN"/>
</dbReference>
<dbReference type="GO" id="GO:0004252">
    <property type="term" value="F:serine-type endopeptidase activity"/>
    <property type="evidence" value="ECO:0007669"/>
    <property type="project" value="UniProtKB-UniRule"/>
</dbReference>
<feature type="domain" description="Peptidase S8/S53" evidence="9">
    <location>
        <begin position="149"/>
        <end position="605"/>
    </location>
</feature>
<comment type="caution">
    <text evidence="12">The sequence shown here is derived from an EMBL/GenBank/DDBJ whole genome shotgun (WGS) entry which is preliminary data.</text>
</comment>
<keyword evidence="3" id="KW-0732">Signal</keyword>
<evidence type="ECO:0000259" key="9">
    <source>
        <dbReference type="Pfam" id="PF00082"/>
    </source>
</evidence>
<keyword evidence="4 8" id="KW-0378">Hydrolase</keyword>